<dbReference type="InterPro" id="IPR036770">
    <property type="entry name" value="Ankyrin_rpt-contain_sf"/>
</dbReference>
<evidence type="ECO:0000313" key="8">
    <source>
        <dbReference type="Proteomes" id="UP001266305"/>
    </source>
</evidence>
<gene>
    <name evidence="7" type="ORF">P7K49_022344</name>
</gene>
<dbReference type="Proteomes" id="UP001266305">
    <property type="component" value="Unassembled WGS sequence"/>
</dbReference>
<dbReference type="InterPro" id="IPR002153">
    <property type="entry name" value="TRPC_channel"/>
</dbReference>
<comment type="caution">
    <text evidence="7">The sequence shown here is derived from an EMBL/GenBank/DDBJ whole genome shotgun (WGS) entry which is preliminary data.</text>
</comment>
<protein>
    <submittedName>
        <fullName evidence="7">Uncharacterized protein</fullName>
    </submittedName>
</protein>
<evidence type="ECO:0000256" key="5">
    <source>
        <dbReference type="ARBA" id="ARBA00023303"/>
    </source>
</evidence>
<feature type="transmembrane region" description="Helical" evidence="6">
    <location>
        <begin position="220"/>
        <end position="242"/>
    </location>
</feature>
<keyword evidence="6" id="KW-0812">Transmembrane</keyword>
<keyword evidence="6" id="KW-0472">Membrane</keyword>
<keyword evidence="3" id="KW-0107">Calcium channel</keyword>
<keyword evidence="8" id="KW-1185">Reference proteome</keyword>
<keyword evidence="5" id="KW-0407">Ion channel</keyword>
<dbReference type="EMBL" id="JASSZA010000010">
    <property type="protein sequence ID" value="KAK2100996.1"/>
    <property type="molecule type" value="Genomic_DNA"/>
</dbReference>
<evidence type="ECO:0000256" key="1">
    <source>
        <dbReference type="ARBA" id="ARBA00022448"/>
    </source>
</evidence>
<dbReference type="PANTHER" id="PTHR10117">
    <property type="entry name" value="TRANSIENT RECEPTOR POTENTIAL CHANNEL"/>
    <property type="match status" value="1"/>
</dbReference>
<name>A0ABQ9UVC3_SAGOE</name>
<sequence length="254" mass="28344">MRPNVNCVEYMGQNAPQLAIGNEHLKVTELLLESENLAHIGDALLLTISKGYVQIDEDGTRFSPDIAPIILAAHCQKYKVVHMLLMKGARIKWAKLFLQVQGMHREAKARLLQPLTLEDRCLQGPGQPGVPLLVQQGLGAHSCRAQQCAGQLAKIEEFKNDCRKLSMQCKDFVVGVLDLCQDSQEIEAILNGDLKSAEPLEQQLLMIWYENLSGLRRQIIAIKCLMLVMALGLPFLAISYWITPCSRINKKSVS</sequence>
<organism evidence="7 8">
    <name type="scientific">Saguinus oedipus</name>
    <name type="common">Cotton-top tamarin</name>
    <name type="synonym">Oedipomidas oedipus</name>
    <dbReference type="NCBI Taxonomy" id="9490"/>
    <lineage>
        <taxon>Eukaryota</taxon>
        <taxon>Metazoa</taxon>
        <taxon>Chordata</taxon>
        <taxon>Craniata</taxon>
        <taxon>Vertebrata</taxon>
        <taxon>Euteleostomi</taxon>
        <taxon>Mammalia</taxon>
        <taxon>Eutheria</taxon>
        <taxon>Euarchontoglires</taxon>
        <taxon>Primates</taxon>
        <taxon>Haplorrhini</taxon>
        <taxon>Platyrrhini</taxon>
        <taxon>Cebidae</taxon>
        <taxon>Callitrichinae</taxon>
        <taxon>Saguinus</taxon>
    </lineage>
</organism>
<evidence type="ECO:0000256" key="4">
    <source>
        <dbReference type="ARBA" id="ARBA00023065"/>
    </source>
</evidence>
<proteinExistence type="predicted"/>
<evidence type="ECO:0000256" key="3">
    <source>
        <dbReference type="ARBA" id="ARBA00022673"/>
    </source>
</evidence>
<dbReference type="SUPFAM" id="SSF48403">
    <property type="entry name" value="Ankyrin repeat"/>
    <property type="match status" value="1"/>
</dbReference>
<reference evidence="7 8" key="1">
    <citation type="submission" date="2023-05" db="EMBL/GenBank/DDBJ databases">
        <title>B98-5 Cell Line De Novo Hybrid Assembly: An Optical Mapping Approach.</title>
        <authorList>
            <person name="Kananen K."/>
            <person name="Auerbach J.A."/>
            <person name="Kautto E."/>
            <person name="Blachly J.S."/>
        </authorList>
    </citation>
    <scope>NUCLEOTIDE SEQUENCE [LARGE SCALE GENOMIC DNA]</scope>
    <source>
        <strain evidence="7">B95-8</strain>
        <tissue evidence="7">Cell line</tissue>
    </source>
</reference>
<accession>A0ABQ9UVC3</accession>
<dbReference type="Gene3D" id="1.25.40.20">
    <property type="entry name" value="Ankyrin repeat-containing domain"/>
    <property type="match status" value="1"/>
</dbReference>
<keyword evidence="2" id="KW-0106">Calcium</keyword>
<keyword evidence="2" id="KW-0109">Calcium transport</keyword>
<keyword evidence="6" id="KW-1133">Transmembrane helix</keyword>
<dbReference type="PANTHER" id="PTHR10117:SF8">
    <property type="entry name" value="SHORT TRANSIENT RECEPTOR POTENTIAL CHANNEL 3"/>
    <property type="match status" value="1"/>
</dbReference>
<evidence type="ECO:0000313" key="7">
    <source>
        <dbReference type="EMBL" id="KAK2100996.1"/>
    </source>
</evidence>
<evidence type="ECO:0000256" key="2">
    <source>
        <dbReference type="ARBA" id="ARBA00022568"/>
    </source>
</evidence>
<keyword evidence="4" id="KW-0406">Ion transport</keyword>
<keyword evidence="1" id="KW-0813">Transport</keyword>
<evidence type="ECO:0000256" key="6">
    <source>
        <dbReference type="SAM" id="Phobius"/>
    </source>
</evidence>